<comment type="similarity">
    <text evidence="1">Belongs to the remorin family.</text>
</comment>
<evidence type="ECO:0000259" key="5">
    <source>
        <dbReference type="Pfam" id="PF03766"/>
    </source>
</evidence>
<dbReference type="Pfam" id="PF03766">
    <property type="entry name" value="Remorin_N"/>
    <property type="match status" value="1"/>
</dbReference>
<feature type="coiled-coil region" evidence="2">
    <location>
        <begin position="123"/>
        <end position="165"/>
    </location>
</feature>
<feature type="region of interest" description="Disordered" evidence="3">
    <location>
        <begin position="1"/>
        <end position="33"/>
    </location>
</feature>
<evidence type="ECO:0000259" key="4">
    <source>
        <dbReference type="Pfam" id="PF03763"/>
    </source>
</evidence>
<evidence type="ECO:0000313" key="6">
    <source>
        <dbReference type="EMBL" id="KAG0491663.1"/>
    </source>
</evidence>
<protein>
    <recommendedName>
        <fullName evidence="10">Remorin</fullName>
    </recommendedName>
</protein>
<evidence type="ECO:0000256" key="3">
    <source>
        <dbReference type="SAM" id="MobiDB-lite"/>
    </source>
</evidence>
<comment type="caution">
    <text evidence="7">The sequence shown here is derived from an EMBL/GenBank/DDBJ whole genome shotgun (WGS) entry which is preliminary data.</text>
</comment>
<dbReference type="InterPro" id="IPR005518">
    <property type="entry name" value="Remorin_N"/>
</dbReference>
<dbReference type="Proteomes" id="UP000639772">
    <property type="component" value="Unassembled WGS sequence"/>
</dbReference>
<dbReference type="PANTHER" id="PTHR31775:SF5">
    <property type="entry name" value="REMORIN 1.4"/>
    <property type="match status" value="1"/>
</dbReference>
<dbReference type="PANTHER" id="PTHR31775">
    <property type="entry name" value="OS02G0117200 PROTEIN"/>
    <property type="match status" value="1"/>
</dbReference>
<evidence type="ECO:0000313" key="8">
    <source>
        <dbReference type="Proteomes" id="UP000636800"/>
    </source>
</evidence>
<dbReference type="Pfam" id="PF03763">
    <property type="entry name" value="Remorin_C"/>
    <property type="match status" value="1"/>
</dbReference>
<feature type="domain" description="Remorin C-terminal" evidence="4">
    <location>
        <begin position="88"/>
        <end position="193"/>
    </location>
</feature>
<proteinExistence type="inferred from homology"/>
<name>A0A835RX98_VANPL</name>
<dbReference type="EMBL" id="JADCNM010000002">
    <property type="protein sequence ID" value="KAG0493713.1"/>
    <property type="molecule type" value="Genomic_DNA"/>
</dbReference>
<dbReference type="Proteomes" id="UP000636800">
    <property type="component" value="Chromosome 2"/>
</dbReference>
<keyword evidence="2" id="KW-0175">Coiled coil</keyword>
<sequence>MGEEVAKNVEAAVEVSPPLPTEAPKPAPSVPAKDVAVEKSVIPPAAEEKVEETKALAIVEKVADPSVGKSSSTSADRDAVLARVETEKRMSLIKAWEDSEKVKAENKAVKKLSGITAWENSKKATIEAELKKIEEALEKKKAEYAEKMKNKIAMLHKEAEEKRAIVEAKRGEDVLKAEEMAAKYRATGLAPKKLFGCF</sequence>
<feature type="domain" description="Remorin N-terminal" evidence="5">
    <location>
        <begin position="32"/>
        <end position="84"/>
    </location>
</feature>
<accession>A0A835RX98</accession>
<dbReference type="OrthoDB" id="684343at2759"/>
<feature type="compositionally biased region" description="Pro residues" evidence="3">
    <location>
        <begin position="17"/>
        <end position="29"/>
    </location>
</feature>
<organism evidence="7 9">
    <name type="scientific">Vanilla planifolia</name>
    <name type="common">Vanilla</name>
    <dbReference type="NCBI Taxonomy" id="51239"/>
    <lineage>
        <taxon>Eukaryota</taxon>
        <taxon>Viridiplantae</taxon>
        <taxon>Streptophyta</taxon>
        <taxon>Embryophyta</taxon>
        <taxon>Tracheophyta</taxon>
        <taxon>Spermatophyta</taxon>
        <taxon>Magnoliopsida</taxon>
        <taxon>Liliopsida</taxon>
        <taxon>Asparagales</taxon>
        <taxon>Orchidaceae</taxon>
        <taxon>Vanilloideae</taxon>
        <taxon>Vanilleae</taxon>
        <taxon>Vanilla</taxon>
    </lineage>
</organism>
<keyword evidence="8" id="KW-1185">Reference proteome</keyword>
<reference evidence="8 9" key="1">
    <citation type="journal article" date="2020" name="Nat. Food">
        <title>A phased Vanilla planifolia genome enables genetic improvement of flavour and production.</title>
        <authorList>
            <person name="Hasing T."/>
            <person name="Tang H."/>
            <person name="Brym M."/>
            <person name="Khazi F."/>
            <person name="Huang T."/>
            <person name="Chambers A.H."/>
        </authorList>
    </citation>
    <scope>NUCLEOTIDE SEQUENCE [LARGE SCALE GENOMIC DNA]</scope>
    <source>
        <tissue evidence="7">Leaf</tissue>
    </source>
</reference>
<dbReference type="EMBL" id="JADCNL010000002">
    <property type="protein sequence ID" value="KAG0491663.1"/>
    <property type="molecule type" value="Genomic_DNA"/>
</dbReference>
<dbReference type="InterPro" id="IPR005516">
    <property type="entry name" value="Remorin_C"/>
</dbReference>
<evidence type="ECO:0000313" key="9">
    <source>
        <dbReference type="Proteomes" id="UP000639772"/>
    </source>
</evidence>
<dbReference type="AlphaFoldDB" id="A0A835RX98"/>
<evidence type="ECO:0000313" key="7">
    <source>
        <dbReference type="EMBL" id="KAG0493713.1"/>
    </source>
</evidence>
<evidence type="ECO:0000256" key="1">
    <source>
        <dbReference type="ARBA" id="ARBA00005711"/>
    </source>
</evidence>
<evidence type="ECO:0008006" key="10">
    <source>
        <dbReference type="Google" id="ProtNLM"/>
    </source>
</evidence>
<evidence type="ECO:0000256" key="2">
    <source>
        <dbReference type="SAM" id="Coils"/>
    </source>
</evidence>
<gene>
    <name evidence="7" type="ORF">HPP92_004707</name>
    <name evidence="6" type="ORF">HPP92_005061</name>
</gene>